<proteinExistence type="predicted"/>
<name>A0AAW1QNL7_9CHLO</name>
<gene>
    <name evidence="2" type="ORF">WJX72_000240</name>
</gene>
<dbReference type="AlphaFoldDB" id="A0AAW1QNL7"/>
<dbReference type="Proteomes" id="UP001489004">
    <property type="component" value="Unassembled WGS sequence"/>
</dbReference>
<evidence type="ECO:0000313" key="3">
    <source>
        <dbReference type="Proteomes" id="UP001489004"/>
    </source>
</evidence>
<evidence type="ECO:0000256" key="1">
    <source>
        <dbReference type="SAM" id="MobiDB-lite"/>
    </source>
</evidence>
<sequence>MSTKVNVTGSVGLSNVGKIKGALAEGLQAGAVVVAKKKIDDVTFGLKLTEQAILGGLRNLKGAVITANKQYRYVTSTVAYDLGTKKASATLLTTASFQGGQVLELQGLWKELNNQVELQLAAKPDKTTRLIATVNPKTRAATASLAKDWQGMTLTTAYNFAKHAPAVSLSKKVSGNVVKASYAVNTEEGLLEIGRKPYKVYVKGVVGRRKGVGHPTIGFTIDREFELRKTPAPATAMETTGAFVPPLDKQAPASSSKTAKGKAEAPVAYEDIPAAGRKGKDLGVGDKLKSIDESFERKFQLNKHQKDGVDVYTYERKRH</sequence>
<comment type="caution">
    <text evidence="2">The sequence shown here is derived from an EMBL/GenBank/DDBJ whole genome shotgun (WGS) entry which is preliminary data.</text>
</comment>
<organism evidence="2 3">
    <name type="scientific">[Myrmecia] bisecta</name>
    <dbReference type="NCBI Taxonomy" id="41462"/>
    <lineage>
        <taxon>Eukaryota</taxon>
        <taxon>Viridiplantae</taxon>
        <taxon>Chlorophyta</taxon>
        <taxon>core chlorophytes</taxon>
        <taxon>Trebouxiophyceae</taxon>
        <taxon>Trebouxiales</taxon>
        <taxon>Trebouxiaceae</taxon>
        <taxon>Myrmecia</taxon>
    </lineage>
</organism>
<evidence type="ECO:0000313" key="2">
    <source>
        <dbReference type="EMBL" id="KAK9823096.1"/>
    </source>
</evidence>
<keyword evidence="3" id="KW-1185">Reference proteome</keyword>
<dbReference type="EMBL" id="JALJOR010000002">
    <property type="protein sequence ID" value="KAK9823096.1"/>
    <property type="molecule type" value="Genomic_DNA"/>
</dbReference>
<feature type="region of interest" description="Disordered" evidence="1">
    <location>
        <begin position="244"/>
        <end position="264"/>
    </location>
</feature>
<protein>
    <submittedName>
        <fullName evidence="2">Uncharacterized protein</fullName>
    </submittedName>
</protein>
<accession>A0AAW1QNL7</accession>
<reference evidence="2 3" key="1">
    <citation type="journal article" date="2024" name="Nat. Commun.">
        <title>Phylogenomics reveals the evolutionary origins of lichenization in chlorophyte algae.</title>
        <authorList>
            <person name="Puginier C."/>
            <person name="Libourel C."/>
            <person name="Otte J."/>
            <person name="Skaloud P."/>
            <person name="Haon M."/>
            <person name="Grisel S."/>
            <person name="Petersen M."/>
            <person name="Berrin J.G."/>
            <person name="Delaux P.M."/>
            <person name="Dal Grande F."/>
            <person name="Keller J."/>
        </authorList>
    </citation>
    <scope>NUCLEOTIDE SEQUENCE [LARGE SCALE GENOMIC DNA]</scope>
    <source>
        <strain evidence="2 3">SAG 2043</strain>
    </source>
</reference>